<proteinExistence type="predicted"/>
<dbReference type="EMBL" id="PKSL01000349">
    <property type="protein sequence ID" value="POV95343.1"/>
    <property type="molecule type" value="Genomic_DNA"/>
</dbReference>
<keyword evidence="2" id="KW-1185">Reference proteome</keyword>
<dbReference type="VEuPathDB" id="FungiDB:PSTT_16294"/>
<comment type="caution">
    <text evidence="1">The sequence shown here is derived from an EMBL/GenBank/DDBJ whole genome shotgun (WGS) entry which is preliminary data.</text>
</comment>
<reference evidence="1" key="1">
    <citation type="submission" date="2017-12" db="EMBL/GenBank/DDBJ databases">
        <title>Gene loss provides genomic basis for host adaptation in cereal stripe rust fungi.</title>
        <authorList>
            <person name="Xia C."/>
        </authorList>
    </citation>
    <scope>NUCLEOTIDE SEQUENCE [LARGE SCALE GENOMIC DNA]</scope>
    <source>
        <strain evidence="1">93-210</strain>
    </source>
</reference>
<dbReference type="Proteomes" id="UP000239156">
    <property type="component" value="Unassembled WGS sequence"/>
</dbReference>
<evidence type="ECO:0000313" key="1">
    <source>
        <dbReference type="EMBL" id="POV95343.1"/>
    </source>
</evidence>
<name>A0A2S4UDE4_9BASI</name>
<sequence length="47" mass="5493">MIGKEVENIYIIEKETVFDSLYPKKITHHPDLGESIMIEVRSLLSYL</sequence>
<dbReference type="AlphaFoldDB" id="A0A2S4UDE4"/>
<evidence type="ECO:0000313" key="2">
    <source>
        <dbReference type="Proteomes" id="UP000239156"/>
    </source>
</evidence>
<protein>
    <submittedName>
        <fullName evidence="1">Uncharacterized protein</fullName>
    </submittedName>
</protein>
<gene>
    <name evidence="1" type="ORF">PSTT_16294</name>
</gene>
<accession>A0A2S4UDE4</accession>
<organism evidence="1 2">
    <name type="scientific">Puccinia striiformis</name>
    <dbReference type="NCBI Taxonomy" id="27350"/>
    <lineage>
        <taxon>Eukaryota</taxon>
        <taxon>Fungi</taxon>
        <taxon>Dikarya</taxon>
        <taxon>Basidiomycota</taxon>
        <taxon>Pucciniomycotina</taxon>
        <taxon>Pucciniomycetes</taxon>
        <taxon>Pucciniales</taxon>
        <taxon>Pucciniaceae</taxon>
        <taxon>Puccinia</taxon>
    </lineage>
</organism>